<proteinExistence type="predicted"/>
<dbReference type="InterPro" id="IPR018335">
    <property type="entry name" value="Tscrpt_reg_HTH_Crp-type_CS"/>
</dbReference>
<dbReference type="PANTHER" id="PTHR24567:SF74">
    <property type="entry name" value="HTH-TYPE TRANSCRIPTIONAL REGULATOR ARCR"/>
    <property type="match status" value="1"/>
</dbReference>
<evidence type="ECO:0000313" key="8">
    <source>
        <dbReference type="Proteomes" id="UP000006620"/>
    </source>
</evidence>
<dbReference type="GO" id="GO:0003700">
    <property type="term" value="F:DNA-binding transcription factor activity"/>
    <property type="evidence" value="ECO:0007669"/>
    <property type="project" value="InterPro"/>
</dbReference>
<dbReference type="SMART" id="SM00100">
    <property type="entry name" value="cNMP"/>
    <property type="match status" value="1"/>
</dbReference>
<dbReference type="RefSeq" id="WP_013915148.1">
    <property type="nucleotide sequence ID" value="NC_015690.1"/>
</dbReference>
<evidence type="ECO:0000256" key="4">
    <source>
        <dbReference type="ARBA" id="ARBA00023163"/>
    </source>
</evidence>
<dbReference type="InterPro" id="IPR050397">
    <property type="entry name" value="Env_Response_Regulators"/>
</dbReference>
<dbReference type="HOGENOM" id="CLU_075053_3_2_9"/>
<accession>F8FL67</accession>
<dbReference type="PATRIC" id="fig|1036673.3.peg.1246"/>
<dbReference type="KEGG" id="pms:KNP414_01422"/>
<dbReference type="PROSITE" id="PS00042">
    <property type="entry name" value="HTH_CRP_1"/>
    <property type="match status" value="1"/>
</dbReference>
<dbReference type="Proteomes" id="UP000006620">
    <property type="component" value="Chromosome"/>
</dbReference>
<dbReference type="InterPro" id="IPR036388">
    <property type="entry name" value="WH-like_DNA-bd_sf"/>
</dbReference>
<dbReference type="GO" id="GO:0003677">
    <property type="term" value="F:DNA binding"/>
    <property type="evidence" value="ECO:0007669"/>
    <property type="project" value="UniProtKB-KW"/>
</dbReference>
<dbReference type="SUPFAM" id="SSF46785">
    <property type="entry name" value="Winged helix' DNA-binding domain"/>
    <property type="match status" value="1"/>
</dbReference>
<dbReference type="PROSITE" id="PS51063">
    <property type="entry name" value="HTH_CRP_2"/>
    <property type="match status" value="1"/>
</dbReference>
<dbReference type="PROSITE" id="PS50042">
    <property type="entry name" value="CNMP_BINDING_3"/>
    <property type="match status" value="1"/>
</dbReference>
<dbReference type="SMART" id="SM00419">
    <property type="entry name" value="HTH_CRP"/>
    <property type="match status" value="1"/>
</dbReference>
<evidence type="ECO:0000256" key="2">
    <source>
        <dbReference type="ARBA" id="ARBA00023125"/>
    </source>
</evidence>
<evidence type="ECO:0000256" key="1">
    <source>
        <dbReference type="ARBA" id="ARBA00023015"/>
    </source>
</evidence>
<keyword evidence="3" id="KW-0010">Activator</keyword>
<dbReference type="CDD" id="cd00038">
    <property type="entry name" value="CAP_ED"/>
    <property type="match status" value="1"/>
</dbReference>
<dbReference type="EMBL" id="CP002869">
    <property type="protein sequence ID" value="AEI39986.1"/>
    <property type="molecule type" value="Genomic_DNA"/>
</dbReference>
<reference evidence="8" key="1">
    <citation type="submission" date="2011-06" db="EMBL/GenBank/DDBJ databases">
        <title>Complete genome sequence of Paenibacillus mucilaginosus KNP414.</title>
        <authorList>
            <person name="Wang J."/>
            <person name="Hu S."/>
            <person name="Hu X."/>
            <person name="Zhang B."/>
            <person name="Dong D."/>
            <person name="Zhang S."/>
            <person name="Zhao K."/>
            <person name="Wu D."/>
        </authorList>
    </citation>
    <scope>NUCLEOTIDE SEQUENCE [LARGE SCALE GENOMIC DNA]</scope>
    <source>
        <strain evidence="8">KNP414</strain>
    </source>
</reference>
<dbReference type="Pfam" id="PF13545">
    <property type="entry name" value="HTH_Crp_2"/>
    <property type="match status" value="1"/>
</dbReference>
<evidence type="ECO:0000313" key="7">
    <source>
        <dbReference type="EMBL" id="AEI39986.1"/>
    </source>
</evidence>
<keyword evidence="4" id="KW-0804">Transcription</keyword>
<reference evidence="7 8" key="2">
    <citation type="journal article" date="2013" name="Genome Announc.">
        <title>Genome Sequence of Growth-Improving Paenibacillus mucilaginosus Strain KNP414.</title>
        <authorList>
            <person name="Lu J.J."/>
            <person name="Wang J.F."/>
            <person name="Hu X.F."/>
        </authorList>
    </citation>
    <scope>NUCLEOTIDE SEQUENCE [LARGE SCALE GENOMIC DNA]</scope>
    <source>
        <strain evidence="7 8">KNP414</strain>
    </source>
</reference>
<evidence type="ECO:0000259" key="5">
    <source>
        <dbReference type="PROSITE" id="PS50042"/>
    </source>
</evidence>
<dbReference type="InterPro" id="IPR018490">
    <property type="entry name" value="cNMP-bd_dom_sf"/>
</dbReference>
<dbReference type="Pfam" id="PF00027">
    <property type="entry name" value="cNMP_binding"/>
    <property type="match status" value="1"/>
</dbReference>
<gene>
    <name evidence="7" type="ordered locus">KNP414_01422</name>
</gene>
<dbReference type="InterPro" id="IPR000595">
    <property type="entry name" value="cNMP-bd_dom"/>
</dbReference>
<dbReference type="AlphaFoldDB" id="F8FL67"/>
<dbReference type="SUPFAM" id="SSF51206">
    <property type="entry name" value="cAMP-binding domain-like"/>
    <property type="match status" value="1"/>
</dbReference>
<dbReference type="PANTHER" id="PTHR24567">
    <property type="entry name" value="CRP FAMILY TRANSCRIPTIONAL REGULATORY PROTEIN"/>
    <property type="match status" value="1"/>
</dbReference>
<name>F8FL67_PAEMK</name>
<keyword evidence="2" id="KW-0238">DNA-binding</keyword>
<sequence length="243" mass="27764">MAICEYTKAGSTPVTEGIRAFFTDENLEKLKGIMYSKQVKAGSYLFWEGEPANHLYYMKKGSIKLSKTTDAGNKITLYIHHTGDLFGQITPFQQSLLSYDAEVTEDAEIGIIQQKDLEILLWQHGDLAVEFMKWMGMMHQMTQTKFRDLMMYGKPGALCSLLIRLSNSYGHPQEDGIVIRKRMTNAEMAEMVGATRESVNRMLNDMRKEEAITIDNGQIVIRNLEYLRDICHCEACPKEICRV</sequence>
<dbReference type="Gene3D" id="1.10.10.10">
    <property type="entry name" value="Winged helix-like DNA-binding domain superfamily/Winged helix DNA-binding domain"/>
    <property type="match status" value="1"/>
</dbReference>
<dbReference type="InterPro" id="IPR036390">
    <property type="entry name" value="WH_DNA-bd_sf"/>
</dbReference>
<feature type="domain" description="Cyclic nucleotide-binding" evidence="5">
    <location>
        <begin position="18"/>
        <end position="121"/>
    </location>
</feature>
<dbReference type="Gene3D" id="2.60.120.10">
    <property type="entry name" value="Jelly Rolls"/>
    <property type="match status" value="1"/>
</dbReference>
<dbReference type="GO" id="GO:0005829">
    <property type="term" value="C:cytosol"/>
    <property type="evidence" value="ECO:0007669"/>
    <property type="project" value="TreeGrafter"/>
</dbReference>
<feature type="domain" description="HTH crp-type" evidence="6">
    <location>
        <begin position="152"/>
        <end position="225"/>
    </location>
</feature>
<keyword evidence="1" id="KW-0805">Transcription regulation</keyword>
<evidence type="ECO:0000256" key="3">
    <source>
        <dbReference type="ARBA" id="ARBA00023159"/>
    </source>
</evidence>
<dbReference type="InterPro" id="IPR012318">
    <property type="entry name" value="HTH_CRP"/>
</dbReference>
<organism evidence="7 8">
    <name type="scientific">Paenibacillus mucilaginosus (strain KNP414)</name>
    <dbReference type="NCBI Taxonomy" id="1036673"/>
    <lineage>
        <taxon>Bacteria</taxon>
        <taxon>Bacillati</taxon>
        <taxon>Bacillota</taxon>
        <taxon>Bacilli</taxon>
        <taxon>Bacillales</taxon>
        <taxon>Paenibacillaceae</taxon>
        <taxon>Paenibacillus</taxon>
    </lineage>
</organism>
<protein>
    <submittedName>
        <fullName evidence="7">Transcriptional regulator, Crp/Fnr family</fullName>
    </submittedName>
</protein>
<evidence type="ECO:0000259" key="6">
    <source>
        <dbReference type="PROSITE" id="PS51063"/>
    </source>
</evidence>
<dbReference type="InterPro" id="IPR014710">
    <property type="entry name" value="RmlC-like_jellyroll"/>
</dbReference>